<dbReference type="Proteomes" id="UP000887572">
    <property type="component" value="Unplaced"/>
</dbReference>
<dbReference type="WBParaSite" id="Gr19_v10_g7973.t1">
    <property type="protein sequence ID" value="Gr19_v10_g7973.t1"/>
    <property type="gene ID" value="Gr19_v10_g7973"/>
</dbReference>
<protein>
    <submittedName>
        <fullName evidence="2">Uncharacterized protein</fullName>
    </submittedName>
</protein>
<organism evidence="1 2">
    <name type="scientific">Globodera rostochiensis</name>
    <name type="common">Golden nematode worm</name>
    <name type="synonym">Heterodera rostochiensis</name>
    <dbReference type="NCBI Taxonomy" id="31243"/>
    <lineage>
        <taxon>Eukaryota</taxon>
        <taxon>Metazoa</taxon>
        <taxon>Ecdysozoa</taxon>
        <taxon>Nematoda</taxon>
        <taxon>Chromadorea</taxon>
        <taxon>Rhabditida</taxon>
        <taxon>Tylenchina</taxon>
        <taxon>Tylenchomorpha</taxon>
        <taxon>Tylenchoidea</taxon>
        <taxon>Heteroderidae</taxon>
        <taxon>Heteroderinae</taxon>
        <taxon>Globodera</taxon>
    </lineage>
</organism>
<accession>A0A914I9M3</accession>
<sequence>MSRNVNRSPVDLFISSNGTRRSEDQKRWRQLVNNRIKPLDIMGVNLMAPVLSHVSNMVNQKRWRQLVSNSMQQLDIMGVNLTAPVLNNVVDQGRWQDVLEIHLPAIRMRHQTTRKMQKFEDAIEKEQ</sequence>
<name>A0A914I9M3_GLORO</name>
<dbReference type="AlphaFoldDB" id="A0A914I9M3"/>
<reference evidence="2" key="1">
    <citation type="submission" date="2022-11" db="UniProtKB">
        <authorList>
            <consortium name="WormBaseParasite"/>
        </authorList>
    </citation>
    <scope>IDENTIFICATION</scope>
</reference>
<keyword evidence="1" id="KW-1185">Reference proteome</keyword>
<evidence type="ECO:0000313" key="1">
    <source>
        <dbReference type="Proteomes" id="UP000887572"/>
    </source>
</evidence>
<proteinExistence type="predicted"/>
<evidence type="ECO:0000313" key="2">
    <source>
        <dbReference type="WBParaSite" id="Gr19_v10_g7973.t1"/>
    </source>
</evidence>